<gene>
    <name evidence="3 4" type="primary">LOC101852640</name>
</gene>
<protein>
    <submittedName>
        <fullName evidence="3 4">Uncharacterized protein LOC101852640</fullName>
    </submittedName>
</protein>
<reference evidence="3 4" key="1">
    <citation type="submission" date="2025-05" db="UniProtKB">
        <authorList>
            <consortium name="RefSeq"/>
        </authorList>
    </citation>
    <scope>IDENTIFICATION</scope>
</reference>
<sequence length="308" mass="34559">MAGSGWRIFLCFLSLTSDMTPTHQASSTPGIQLSELTYHPTCGLLHNIGTWSMVARANLTVLNSINWKYPSLSFQRLHTDRRDYQTLCMIMFKRDVLADDGSFGCYISKKNETGGFLEATMNMMARLTMSNMTLSVAFRATLTTVDLTHYSNFRTVPIIYDLSKATLEFGGVTYRLEQGIPNSKLLVGQTYNLTFCTRNLLKPFVLSIWDVVGGSYESQDQDCVHSYNMLISRQHLKEAILFKFAETVGCMRTRIYAVYVGQSSSKAAPGPRRPMQSGRVAPWFLLCAIACLLQRREPLRLPGPAGLV</sequence>
<keyword evidence="1" id="KW-0732">Signal</keyword>
<dbReference type="GeneID" id="101852640"/>
<accession>A0ABM1A5L2</accession>
<name>A0ABM1A5L2_APLCA</name>
<proteinExistence type="predicted"/>
<organism evidence="2 4">
    <name type="scientific">Aplysia californica</name>
    <name type="common">California sea hare</name>
    <dbReference type="NCBI Taxonomy" id="6500"/>
    <lineage>
        <taxon>Eukaryota</taxon>
        <taxon>Metazoa</taxon>
        <taxon>Spiralia</taxon>
        <taxon>Lophotrochozoa</taxon>
        <taxon>Mollusca</taxon>
        <taxon>Gastropoda</taxon>
        <taxon>Heterobranchia</taxon>
        <taxon>Euthyneura</taxon>
        <taxon>Tectipleura</taxon>
        <taxon>Aplysiida</taxon>
        <taxon>Aplysioidea</taxon>
        <taxon>Aplysiidae</taxon>
        <taxon>Aplysia</taxon>
    </lineage>
</organism>
<feature type="signal peptide" evidence="1">
    <location>
        <begin position="1"/>
        <end position="24"/>
    </location>
</feature>
<evidence type="ECO:0000313" key="4">
    <source>
        <dbReference type="RefSeq" id="XP_012941271.1"/>
    </source>
</evidence>
<evidence type="ECO:0000313" key="2">
    <source>
        <dbReference type="Proteomes" id="UP000694888"/>
    </source>
</evidence>
<dbReference type="RefSeq" id="XP_012941271.1">
    <property type="nucleotide sequence ID" value="XM_013085817.1"/>
</dbReference>
<dbReference type="RefSeq" id="XP_012941270.1">
    <property type="nucleotide sequence ID" value="XM_013085816.1"/>
</dbReference>
<dbReference type="Proteomes" id="UP000694888">
    <property type="component" value="Unplaced"/>
</dbReference>
<evidence type="ECO:0000256" key="1">
    <source>
        <dbReference type="SAM" id="SignalP"/>
    </source>
</evidence>
<feature type="chain" id="PRO_5045021899" evidence="1">
    <location>
        <begin position="25"/>
        <end position="308"/>
    </location>
</feature>
<keyword evidence="2" id="KW-1185">Reference proteome</keyword>
<evidence type="ECO:0000313" key="3">
    <source>
        <dbReference type="RefSeq" id="XP_012941270.1"/>
    </source>
</evidence>